<evidence type="ECO:0000256" key="3">
    <source>
        <dbReference type="SAM" id="Phobius"/>
    </source>
</evidence>
<dbReference type="Gene3D" id="3.20.20.70">
    <property type="entry name" value="Aldolase class I"/>
    <property type="match status" value="1"/>
</dbReference>
<reference evidence="5" key="1">
    <citation type="submission" date="2021-02" db="EMBL/GenBank/DDBJ databases">
        <title>Genome sequence of Rhodospirillales sp. strain TMPK1 isolated from soil.</title>
        <authorList>
            <person name="Nakai R."/>
            <person name="Kusada H."/>
            <person name="Tamaki H."/>
        </authorList>
    </citation>
    <scope>NUCLEOTIDE SEQUENCE</scope>
    <source>
        <strain evidence="5">TMPK1</strain>
    </source>
</reference>
<evidence type="ECO:0000256" key="2">
    <source>
        <dbReference type="PIRNR" id="PIRNR006429"/>
    </source>
</evidence>
<evidence type="ECO:0000313" key="5">
    <source>
        <dbReference type="EMBL" id="GIL39574.1"/>
    </source>
</evidence>
<dbReference type="InterPro" id="IPR024188">
    <property type="entry name" value="GltB"/>
</dbReference>
<dbReference type="CDD" id="cd02808">
    <property type="entry name" value="GltS_FMN"/>
    <property type="match status" value="1"/>
</dbReference>
<dbReference type="EMBL" id="BOPV01000001">
    <property type="protein sequence ID" value="GIL39574.1"/>
    <property type="molecule type" value="Genomic_DNA"/>
</dbReference>
<dbReference type="Pfam" id="PF01645">
    <property type="entry name" value="Glu_synthase"/>
    <property type="match status" value="1"/>
</dbReference>
<feature type="transmembrane region" description="Helical" evidence="3">
    <location>
        <begin position="12"/>
        <end position="28"/>
    </location>
</feature>
<dbReference type="GO" id="GO:0006537">
    <property type="term" value="P:glutamate biosynthetic process"/>
    <property type="evidence" value="ECO:0007669"/>
    <property type="project" value="InterPro"/>
</dbReference>
<dbReference type="InterPro" id="IPR002932">
    <property type="entry name" value="Glu_synthdom"/>
</dbReference>
<comment type="similarity">
    <text evidence="1 2">Belongs to the glutamate synthase family.</text>
</comment>
<sequence>MKLLLPSVEPRYWALLLVGVVFAFAVPATLWQPWFLLLAVVAGFLMFVGFRDLAQTRQSIRRNYPILGHLRFWLEELRPEIRQYFLEDDTSEIPFSRNQRAIAYQRAKGVIDKRPFGTLVNVYGTGHEWLNHSMVPTHPDPKSFRIKIGGPDCAKPYDSSVLNISAMSFGALSSNAIRALNKGAKLDNFAHDTGEGSISRYHREHGGDLIWELGTGYFGCRDANGNFDPLRFADRAADPQVKMIEIKLSQGAKPGHGGVLPGAKVSAEIAATRGVPEGLDCISPPSHSAFSTPRELVAFVAKLRDLSGGKPIGMKLCIGHPWEFLSMVRAMVAEGIAPDFVVVDGAEGGTGAAPLEFTDHIGTPLREGLRFTHNALTGAGLRDKVRIGASGKIITGFDIARAISLGADWCNSARGFMFALGCIQSQSCHTDRCPTGVATQDPVRQRALVVEDKATRVANFHRNTVLALAEVIGAAGLQHPEELQLHHLVRRVSPTETRSAADLYPSVPRGSLLTGATITEPTLAQWWGRVGPDAFAPQG</sequence>
<dbReference type="PIRSF" id="PIRSF006429">
    <property type="entry name" value="GOGAT_lg_2"/>
    <property type="match status" value="1"/>
</dbReference>
<dbReference type="Proteomes" id="UP000681075">
    <property type="component" value="Unassembled WGS sequence"/>
</dbReference>
<dbReference type="InterPro" id="IPR027283">
    <property type="entry name" value="YerD"/>
</dbReference>
<dbReference type="GO" id="GO:0015930">
    <property type="term" value="F:glutamate synthase activity"/>
    <property type="evidence" value="ECO:0007669"/>
    <property type="project" value="InterPro"/>
</dbReference>
<dbReference type="PIRSF" id="PIRSF500060">
    <property type="entry name" value="UCP500060"/>
    <property type="match status" value="1"/>
</dbReference>
<comment type="caution">
    <text evidence="5">The sequence shown here is derived from an EMBL/GenBank/DDBJ whole genome shotgun (WGS) entry which is preliminary data.</text>
</comment>
<dbReference type="AlphaFoldDB" id="A0A8S8X9Z7"/>
<keyword evidence="3" id="KW-1133">Transmembrane helix</keyword>
<dbReference type="RefSeq" id="WP_420242675.1">
    <property type="nucleotide sequence ID" value="NZ_BOPV01000001.1"/>
</dbReference>
<keyword evidence="6" id="KW-1185">Reference proteome</keyword>
<dbReference type="SUPFAM" id="SSF51395">
    <property type="entry name" value="FMN-linked oxidoreductases"/>
    <property type="match status" value="1"/>
</dbReference>
<organism evidence="5 6">
    <name type="scientific">Roseiterribacter gracilis</name>
    <dbReference type="NCBI Taxonomy" id="2812848"/>
    <lineage>
        <taxon>Bacteria</taxon>
        <taxon>Pseudomonadati</taxon>
        <taxon>Pseudomonadota</taxon>
        <taxon>Alphaproteobacteria</taxon>
        <taxon>Rhodospirillales</taxon>
        <taxon>Roseiterribacteraceae</taxon>
        <taxon>Roseiterribacter</taxon>
    </lineage>
</organism>
<protein>
    <submittedName>
        <fullName evidence="5">FMN-binding glutamate synthase family protein</fullName>
    </submittedName>
</protein>
<dbReference type="InterPro" id="IPR013785">
    <property type="entry name" value="Aldolase_TIM"/>
</dbReference>
<dbReference type="PANTHER" id="PTHR43819:SF1">
    <property type="entry name" value="ARCHAEAL-TYPE GLUTAMATE SYNTHASE [NADPH]"/>
    <property type="match status" value="1"/>
</dbReference>
<proteinExistence type="inferred from homology"/>
<name>A0A8S8X9Z7_9PROT</name>
<keyword evidence="3" id="KW-0472">Membrane</keyword>
<dbReference type="FunFam" id="3.20.20.70:FF:000156">
    <property type="entry name" value="Glutamate synthase domain protein"/>
    <property type="match status" value="1"/>
</dbReference>
<dbReference type="PANTHER" id="PTHR43819">
    <property type="entry name" value="ARCHAEAL-TYPE GLUTAMATE SYNTHASE [NADPH]"/>
    <property type="match status" value="1"/>
</dbReference>
<feature type="domain" description="Glutamate synthase" evidence="4">
    <location>
        <begin position="162"/>
        <end position="477"/>
    </location>
</feature>
<evidence type="ECO:0000256" key="1">
    <source>
        <dbReference type="ARBA" id="ARBA00009716"/>
    </source>
</evidence>
<keyword evidence="3" id="KW-0812">Transmembrane</keyword>
<gene>
    <name evidence="5" type="ORF">TMPK1_18110</name>
</gene>
<evidence type="ECO:0000313" key="6">
    <source>
        <dbReference type="Proteomes" id="UP000681075"/>
    </source>
</evidence>
<evidence type="ECO:0000259" key="4">
    <source>
        <dbReference type="Pfam" id="PF01645"/>
    </source>
</evidence>
<accession>A0A8S8X9Z7</accession>